<proteinExistence type="predicted"/>
<dbReference type="OrthoDB" id="2317930at2759"/>
<name>A0A015JBL1_RHIIW</name>
<organism evidence="1 2">
    <name type="scientific">Rhizophagus irregularis (strain DAOM 197198w)</name>
    <name type="common">Glomus intraradices</name>
    <dbReference type="NCBI Taxonomy" id="1432141"/>
    <lineage>
        <taxon>Eukaryota</taxon>
        <taxon>Fungi</taxon>
        <taxon>Fungi incertae sedis</taxon>
        <taxon>Mucoromycota</taxon>
        <taxon>Glomeromycotina</taxon>
        <taxon>Glomeromycetes</taxon>
        <taxon>Glomerales</taxon>
        <taxon>Glomeraceae</taxon>
        <taxon>Rhizophagus</taxon>
    </lineage>
</organism>
<accession>A0A015JBL1</accession>
<reference evidence="1 2" key="1">
    <citation type="submission" date="2014-02" db="EMBL/GenBank/DDBJ databases">
        <title>Single nucleus genome sequencing reveals high similarity among nuclei of an endomycorrhizal fungus.</title>
        <authorList>
            <person name="Lin K."/>
            <person name="Geurts R."/>
            <person name="Zhang Z."/>
            <person name="Limpens E."/>
            <person name="Saunders D.G."/>
            <person name="Mu D."/>
            <person name="Pang E."/>
            <person name="Cao H."/>
            <person name="Cha H."/>
            <person name="Lin T."/>
            <person name="Zhou Q."/>
            <person name="Shang Y."/>
            <person name="Li Y."/>
            <person name="Ivanov S."/>
            <person name="Sharma T."/>
            <person name="Velzen R.V."/>
            <person name="Ruijter N.D."/>
            <person name="Aanen D.K."/>
            <person name="Win J."/>
            <person name="Kamoun S."/>
            <person name="Bisseling T."/>
            <person name="Huang S."/>
        </authorList>
    </citation>
    <scope>NUCLEOTIDE SEQUENCE [LARGE SCALE GENOMIC DNA]</scope>
    <source>
        <strain evidence="2">DAOM197198w</strain>
    </source>
</reference>
<dbReference type="EMBL" id="JEMT01023484">
    <property type="protein sequence ID" value="EXX64310.1"/>
    <property type="molecule type" value="Genomic_DNA"/>
</dbReference>
<evidence type="ECO:0000313" key="1">
    <source>
        <dbReference type="EMBL" id="EXX64310.1"/>
    </source>
</evidence>
<dbReference type="STRING" id="1432141.A0A015JBL1"/>
<evidence type="ECO:0000313" key="2">
    <source>
        <dbReference type="Proteomes" id="UP000022910"/>
    </source>
</evidence>
<comment type="caution">
    <text evidence="1">The sequence shown here is derived from an EMBL/GenBank/DDBJ whole genome shotgun (WGS) entry which is preliminary data.</text>
</comment>
<sequence length="78" mass="8623">MSRVHEKILQSSEICYMDASASFEPLNTSITLLYTSCAVGVLPLGLFITSDELEITLEKALNLLKSILSQHAFYGREA</sequence>
<protein>
    <submittedName>
        <fullName evidence="1">Uncharacterized protein</fullName>
    </submittedName>
</protein>
<dbReference type="PANTHER" id="PTHR35385">
    <property type="entry name" value="PROTEIN B, PUTATIVE-RELATED-RELATED"/>
    <property type="match status" value="1"/>
</dbReference>
<dbReference type="Proteomes" id="UP000022910">
    <property type="component" value="Unassembled WGS sequence"/>
</dbReference>
<dbReference type="HOGENOM" id="CLU_2623299_0_0_1"/>
<dbReference type="PANTHER" id="PTHR35385:SF2">
    <property type="entry name" value="PROTEIN B, PUTATIVE-RELATED"/>
    <property type="match status" value="1"/>
</dbReference>
<dbReference type="AlphaFoldDB" id="A0A015JBL1"/>
<keyword evidence="2" id="KW-1185">Reference proteome</keyword>
<gene>
    <name evidence="1" type="ORF">RirG_143980</name>
</gene>